<evidence type="ECO:0000313" key="3">
    <source>
        <dbReference type="EMBL" id="ABW27156.1"/>
    </source>
</evidence>
<feature type="domain" description="Cupin type-2" evidence="2">
    <location>
        <begin position="49"/>
        <end position="118"/>
    </location>
</feature>
<dbReference type="InterPro" id="IPR014710">
    <property type="entry name" value="RmlC-like_jellyroll"/>
</dbReference>
<evidence type="ECO:0000313" key="4">
    <source>
        <dbReference type="Proteomes" id="UP000000268"/>
    </source>
</evidence>
<proteinExistence type="predicted"/>
<keyword evidence="1" id="KW-0479">Metal-binding</keyword>
<dbReference type="InterPro" id="IPR013096">
    <property type="entry name" value="Cupin_2"/>
</dbReference>
<dbReference type="PANTHER" id="PTHR35848:SF6">
    <property type="entry name" value="CUPIN TYPE-2 DOMAIN-CONTAINING PROTEIN"/>
    <property type="match status" value="1"/>
</dbReference>
<dbReference type="HOGENOM" id="CLU_110331_0_0_3"/>
<dbReference type="KEGG" id="amr:AM1_2141"/>
<gene>
    <name evidence="3" type="ordered locus">AM1_2141</name>
</gene>
<dbReference type="STRING" id="329726.AM1_2141"/>
<dbReference type="Pfam" id="PF07883">
    <property type="entry name" value="Cupin_2"/>
    <property type="match status" value="1"/>
</dbReference>
<dbReference type="OrthoDB" id="116921at2"/>
<dbReference type="PANTHER" id="PTHR35848">
    <property type="entry name" value="OXALATE-BINDING PROTEIN"/>
    <property type="match status" value="1"/>
</dbReference>
<name>B0BZU6_ACAM1</name>
<dbReference type="InterPro" id="IPR011051">
    <property type="entry name" value="RmlC_Cupin_sf"/>
</dbReference>
<evidence type="ECO:0000259" key="2">
    <source>
        <dbReference type="Pfam" id="PF07883"/>
    </source>
</evidence>
<dbReference type="EMBL" id="CP000828">
    <property type="protein sequence ID" value="ABW27156.1"/>
    <property type="molecule type" value="Genomic_DNA"/>
</dbReference>
<evidence type="ECO:0000256" key="1">
    <source>
        <dbReference type="ARBA" id="ARBA00022723"/>
    </source>
</evidence>
<dbReference type="CDD" id="cd02224">
    <property type="entry name" value="cupin_SPO2919-like"/>
    <property type="match status" value="1"/>
</dbReference>
<dbReference type="eggNOG" id="COG3837">
    <property type="taxonomic scope" value="Bacteria"/>
</dbReference>
<dbReference type="SUPFAM" id="SSF51182">
    <property type="entry name" value="RmlC-like cupins"/>
    <property type="match status" value="1"/>
</dbReference>
<sequence>MVHTPHLVKASTIQESLEQRFQHPLNANAIRHTKSIGDWVGLERLGVHLVRVEPGRDTTQFHYHHQEEEFIYILSGKGIATIGESEYEVGPGDFMGFTAPSQPHSLFNPFDQDLVYLMGGERRPVDICDYPKLRQRLVRNGEDRHLYNWDDLQPFEI</sequence>
<dbReference type="GO" id="GO:0046872">
    <property type="term" value="F:metal ion binding"/>
    <property type="evidence" value="ECO:0007669"/>
    <property type="project" value="UniProtKB-KW"/>
</dbReference>
<dbReference type="Gene3D" id="2.60.120.10">
    <property type="entry name" value="Jelly Rolls"/>
    <property type="match status" value="1"/>
</dbReference>
<reference evidence="3 4" key="1">
    <citation type="journal article" date="2008" name="Proc. Natl. Acad. Sci. U.S.A.">
        <title>Niche adaptation and genome expansion in the chlorophyll d-producing cyanobacterium Acaryochloris marina.</title>
        <authorList>
            <person name="Swingley W.D."/>
            <person name="Chen M."/>
            <person name="Cheung P.C."/>
            <person name="Conrad A.L."/>
            <person name="Dejesa L.C."/>
            <person name="Hao J."/>
            <person name="Honchak B.M."/>
            <person name="Karbach L.E."/>
            <person name="Kurdoglu A."/>
            <person name="Lahiri S."/>
            <person name="Mastrian S.D."/>
            <person name="Miyashita H."/>
            <person name="Page L."/>
            <person name="Ramakrishna P."/>
            <person name="Satoh S."/>
            <person name="Sattley W.M."/>
            <person name="Shimada Y."/>
            <person name="Taylor H.L."/>
            <person name="Tomo T."/>
            <person name="Tsuchiya T."/>
            <person name="Wang Z.T."/>
            <person name="Raymond J."/>
            <person name="Mimuro M."/>
            <person name="Blankenship R.E."/>
            <person name="Touchman J.W."/>
        </authorList>
    </citation>
    <scope>NUCLEOTIDE SEQUENCE [LARGE SCALE GENOMIC DNA]</scope>
    <source>
        <strain evidence="4">MBIC 11017</strain>
    </source>
</reference>
<keyword evidence="4" id="KW-1185">Reference proteome</keyword>
<organism evidence="3 4">
    <name type="scientific">Acaryochloris marina (strain MBIC 11017)</name>
    <dbReference type="NCBI Taxonomy" id="329726"/>
    <lineage>
        <taxon>Bacteria</taxon>
        <taxon>Bacillati</taxon>
        <taxon>Cyanobacteriota</taxon>
        <taxon>Cyanophyceae</taxon>
        <taxon>Acaryochloridales</taxon>
        <taxon>Acaryochloridaceae</taxon>
        <taxon>Acaryochloris</taxon>
    </lineage>
</organism>
<dbReference type="Proteomes" id="UP000000268">
    <property type="component" value="Chromosome"/>
</dbReference>
<accession>B0BZU6</accession>
<dbReference type="InterPro" id="IPR051610">
    <property type="entry name" value="GPI/OXD"/>
</dbReference>
<dbReference type="AlphaFoldDB" id="B0BZU6"/>
<dbReference type="RefSeq" id="WP_012162637.1">
    <property type="nucleotide sequence ID" value="NC_009925.1"/>
</dbReference>
<protein>
    <submittedName>
        <fullName evidence="3">Cupin domain protein</fullName>
    </submittedName>
</protein>